<name>A0A9J5W3G3_SOLCO</name>
<evidence type="ECO:0000313" key="1">
    <source>
        <dbReference type="EMBL" id="KAG5570075.1"/>
    </source>
</evidence>
<dbReference type="Proteomes" id="UP000824120">
    <property type="component" value="Chromosome 12"/>
</dbReference>
<keyword evidence="2" id="KW-1185">Reference proteome</keyword>
<sequence>MEMNLLNYESTLTSLRRVKVLETISSKLQNRWNVSRASCMQGMGLNTTDPTYRRIVSNVTCDCSFNNSSVCHVITM</sequence>
<reference evidence="1 2" key="1">
    <citation type="submission" date="2020-09" db="EMBL/GenBank/DDBJ databases">
        <title>De no assembly of potato wild relative species, Solanum commersonii.</title>
        <authorList>
            <person name="Cho K."/>
        </authorList>
    </citation>
    <scope>NUCLEOTIDE SEQUENCE [LARGE SCALE GENOMIC DNA]</scope>
    <source>
        <strain evidence="1">LZ3.2</strain>
        <tissue evidence="1">Leaf</tissue>
    </source>
</reference>
<protein>
    <submittedName>
        <fullName evidence="1">Uncharacterized protein</fullName>
    </submittedName>
</protein>
<gene>
    <name evidence="1" type="ORF">H5410_059841</name>
</gene>
<dbReference type="AlphaFoldDB" id="A0A9J5W3G3"/>
<dbReference type="OrthoDB" id="1897577at2759"/>
<evidence type="ECO:0000313" key="2">
    <source>
        <dbReference type="Proteomes" id="UP000824120"/>
    </source>
</evidence>
<dbReference type="EMBL" id="JACXVP010000012">
    <property type="protein sequence ID" value="KAG5570075.1"/>
    <property type="molecule type" value="Genomic_DNA"/>
</dbReference>
<proteinExistence type="predicted"/>
<comment type="caution">
    <text evidence="1">The sequence shown here is derived from an EMBL/GenBank/DDBJ whole genome shotgun (WGS) entry which is preliminary data.</text>
</comment>
<accession>A0A9J5W3G3</accession>
<organism evidence="1 2">
    <name type="scientific">Solanum commersonii</name>
    <name type="common">Commerson's wild potato</name>
    <name type="synonym">Commerson's nightshade</name>
    <dbReference type="NCBI Taxonomy" id="4109"/>
    <lineage>
        <taxon>Eukaryota</taxon>
        <taxon>Viridiplantae</taxon>
        <taxon>Streptophyta</taxon>
        <taxon>Embryophyta</taxon>
        <taxon>Tracheophyta</taxon>
        <taxon>Spermatophyta</taxon>
        <taxon>Magnoliopsida</taxon>
        <taxon>eudicotyledons</taxon>
        <taxon>Gunneridae</taxon>
        <taxon>Pentapetalae</taxon>
        <taxon>asterids</taxon>
        <taxon>lamiids</taxon>
        <taxon>Solanales</taxon>
        <taxon>Solanaceae</taxon>
        <taxon>Solanoideae</taxon>
        <taxon>Solaneae</taxon>
        <taxon>Solanum</taxon>
    </lineage>
</organism>